<dbReference type="RefSeq" id="WP_254161739.1">
    <property type="nucleotide sequence ID" value="NZ_JAHESF010000004.1"/>
</dbReference>
<reference evidence="2 3" key="1">
    <citation type="submission" date="2021-05" db="EMBL/GenBank/DDBJ databases">
        <title>A Polyphasic approach of four new species of the genus Ohtaekwangia: Ohtaekwangia histidinii sp. nov., Ohtaekwangia cretensis sp. nov., Ohtaekwangia indiensis sp. nov., Ohtaekwangia reichenbachii sp. nov. from diverse environment.</title>
        <authorList>
            <person name="Octaviana S."/>
        </authorList>
    </citation>
    <scope>NUCLEOTIDE SEQUENCE [LARGE SCALE GENOMIC DNA]</scope>
    <source>
        <strain evidence="2 3">PWU4</strain>
    </source>
</reference>
<gene>
    <name evidence="2" type="ORF">KK083_06205</name>
</gene>
<accession>A0AAP2GM21</accession>
<sequence>MKTKTLQAVLKRIGEGLSMLRIRKGYQNITDFANDHNLPLIQYWRIEKGKANITIKSLMKLLAIHQLNPEDFFCLLRNNEL</sequence>
<dbReference type="PROSITE" id="PS50943">
    <property type="entry name" value="HTH_CROC1"/>
    <property type="match status" value="1"/>
</dbReference>
<dbReference type="AlphaFoldDB" id="A0AAP2GM21"/>
<evidence type="ECO:0000259" key="1">
    <source>
        <dbReference type="PROSITE" id="PS50943"/>
    </source>
</evidence>
<evidence type="ECO:0000313" key="2">
    <source>
        <dbReference type="EMBL" id="MBT1696458.1"/>
    </source>
</evidence>
<dbReference type="SUPFAM" id="SSF47413">
    <property type="entry name" value="lambda repressor-like DNA-binding domains"/>
    <property type="match status" value="1"/>
</dbReference>
<dbReference type="InterPro" id="IPR001387">
    <property type="entry name" value="Cro/C1-type_HTH"/>
</dbReference>
<dbReference type="Gene3D" id="1.10.260.40">
    <property type="entry name" value="lambda repressor-like DNA-binding domains"/>
    <property type="match status" value="1"/>
</dbReference>
<name>A0AAP2GM21_9BACT</name>
<dbReference type="InterPro" id="IPR010982">
    <property type="entry name" value="Lambda_DNA-bd_dom_sf"/>
</dbReference>
<comment type="caution">
    <text evidence="2">The sequence shown here is derived from an EMBL/GenBank/DDBJ whole genome shotgun (WGS) entry which is preliminary data.</text>
</comment>
<keyword evidence="3" id="KW-1185">Reference proteome</keyword>
<feature type="domain" description="HTH cro/C1-type" evidence="1">
    <location>
        <begin position="42"/>
        <end position="72"/>
    </location>
</feature>
<organism evidence="2 3">
    <name type="scientific">Chryseosolibacter histidini</name>
    <dbReference type="NCBI Taxonomy" id="2782349"/>
    <lineage>
        <taxon>Bacteria</taxon>
        <taxon>Pseudomonadati</taxon>
        <taxon>Bacteroidota</taxon>
        <taxon>Cytophagia</taxon>
        <taxon>Cytophagales</taxon>
        <taxon>Chryseotaleaceae</taxon>
        <taxon>Chryseosolibacter</taxon>
    </lineage>
</organism>
<dbReference type="GO" id="GO:0003677">
    <property type="term" value="F:DNA binding"/>
    <property type="evidence" value="ECO:0007669"/>
    <property type="project" value="InterPro"/>
</dbReference>
<proteinExistence type="predicted"/>
<evidence type="ECO:0000313" key="3">
    <source>
        <dbReference type="Proteomes" id="UP001319200"/>
    </source>
</evidence>
<dbReference type="Proteomes" id="UP001319200">
    <property type="component" value="Unassembled WGS sequence"/>
</dbReference>
<dbReference type="EMBL" id="JAHESF010000004">
    <property type="protein sequence ID" value="MBT1696458.1"/>
    <property type="molecule type" value="Genomic_DNA"/>
</dbReference>
<protein>
    <submittedName>
        <fullName evidence="2">XRE family transcriptional regulator</fullName>
    </submittedName>
</protein>